<organism evidence="6 7">
    <name type="scientific">Ectocarpus siliculosus</name>
    <name type="common">Brown alga</name>
    <name type="synonym">Conferva siliculosa</name>
    <dbReference type="NCBI Taxonomy" id="2880"/>
    <lineage>
        <taxon>Eukaryota</taxon>
        <taxon>Sar</taxon>
        <taxon>Stramenopiles</taxon>
        <taxon>Ochrophyta</taxon>
        <taxon>PX clade</taxon>
        <taxon>Phaeophyceae</taxon>
        <taxon>Ectocarpales</taxon>
        <taxon>Ectocarpaceae</taxon>
        <taxon>Ectocarpus</taxon>
    </lineage>
</organism>
<dbReference type="GO" id="GO:0006890">
    <property type="term" value="P:retrograde vesicle-mediated transport, Golgi to endoplasmic reticulum"/>
    <property type="evidence" value="ECO:0007669"/>
    <property type="project" value="TreeGrafter"/>
</dbReference>
<dbReference type="PANTHER" id="PTHR19876:SF2">
    <property type="entry name" value="COATOMER SUBUNIT BETA"/>
    <property type="match status" value="1"/>
</dbReference>
<dbReference type="EMBL" id="FN649760">
    <property type="protein sequence ID" value="CBN76271.1"/>
    <property type="molecule type" value="Genomic_DNA"/>
</dbReference>
<protein>
    <submittedName>
        <fullName evidence="6">Vesicle coat complex COPI, beta sub-unit</fullName>
    </submittedName>
</protein>
<feature type="domain" description="COPA/B TPR" evidence="5">
    <location>
        <begin position="219"/>
        <end position="260"/>
    </location>
</feature>
<reference evidence="6 7" key="1">
    <citation type="journal article" date="2010" name="Nature">
        <title>The Ectocarpus genome and the independent evolution of multicellularity in brown algae.</title>
        <authorList>
            <person name="Cock J.M."/>
            <person name="Sterck L."/>
            <person name="Rouze P."/>
            <person name="Scornet D."/>
            <person name="Allen A.E."/>
            <person name="Amoutzias G."/>
            <person name="Anthouard V."/>
            <person name="Artiguenave F."/>
            <person name="Aury J.M."/>
            <person name="Badger J.H."/>
            <person name="Beszteri B."/>
            <person name="Billiau K."/>
            <person name="Bonnet E."/>
            <person name="Bothwell J.H."/>
            <person name="Bowler C."/>
            <person name="Boyen C."/>
            <person name="Brownlee C."/>
            <person name="Carrano C.J."/>
            <person name="Charrier B."/>
            <person name="Cho G.Y."/>
            <person name="Coelho S.M."/>
            <person name="Collen J."/>
            <person name="Corre E."/>
            <person name="Da Silva C."/>
            <person name="Delage L."/>
            <person name="Delaroque N."/>
            <person name="Dittami S.M."/>
            <person name="Doulbeau S."/>
            <person name="Elias M."/>
            <person name="Farnham G."/>
            <person name="Gachon C.M."/>
            <person name="Gschloessl B."/>
            <person name="Heesch S."/>
            <person name="Jabbari K."/>
            <person name="Jubin C."/>
            <person name="Kawai H."/>
            <person name="Kimura K."/>
            <person name="Kloareg B."/>
            <person name="Kupper F.C."/>
            <person name="Lang D."/>
            <person name="Le Bail A."/>
            <person name="Leblanc C."/>
            <person name="Lerouge P."/>
            <person name="Lohr M."/>
            <person name="Lopez P.J."/>
            <person name="Martens C."/>
            <person name="Maumus F."/>
            <person name="Michel G."/>
            <person name="Miranda-Saavedra D."/>
            <person name="Morales J."/>
            <person name="Moreau H."/>
            <person name="Motomura T."/>
            <person name="Nagasato C."/>
            <person name="Napoli C.A."/>
            <person name="Nelson D.R."/>
            <person name="Nyvall-Collen P."/>
            <person name="Peters A.F."/>
            <person name="Pommier C."/>
            <person name="Potin P."/>
            <person name="Poulain J."/>
            <person name="Quesneville H."/>
            <person name="Read B."/>
            <person name="Rensing S.A."/>
            <person name="Ritter A."/>
            <person name="Rousvoal S."/>
            <person name="Samanta M."/>
            <person name="Samson G."/>
            <person name="Schroeder D.C."/>
            <person name="Segurens B."/>
            <person name="Strittmatter M."/>
            <person name="Tonon T."/>
            <person name="Tregear J.W."/>
            <person name="Valentin K."/>
            <person name="von Dassow P."/>
            <person name="Yamagishi T."/>
            <person name="Van de Peer Y."/>
            <person name="Wincker P."/>
        </authorList>
    </citation>
    <scope>NUCLEOTIDE SEQUENCE [LARGE SCALE GENOMIC DNA]</scope>
    <source>
        <strain evidence="7">Ec32 / CCAP1310/4</strain>
    </source>
</reference>
<dbReference type="SMART" id="SM00320">
    <property type="entry name" value="WD40"/>
    <property type="match status" value="2"/>
</dbReference>
<dbReference type="InterPro" id="IPR001680">
    <property type="entry name" value="WD40_rpt"/>
</dbReference>
<keyword evidence="1 3" id="KW-0853">WD repeat</keyword>
<dbReference type="InterPro" id="IPR056176">
    <property type="entry name" value="TPR_COPA_B"/>
</dbReference>
<dbReference type="GO" id="GO:0006886">
    <property type="term" value="P:intracellular protein transport"/>
    <property type="evidence" value="ECO:0007669"/>
    <property type="project" value="TreeGrafter"/>
</dbReference>
<gene>
    <name evidence="6" type="ORF">Esi_0482_0024</name>
</gene>
<dbReference type="eggNOG" id="KOG0276">
    <property type="taxonomic scope" value="Eukaryota"/>
</dbReference>
<dbReference type="InterPro" id="IPR036322">
    <property type="entry name" value="WD40_repeat_dom_sf"/>
</dbReference>
<evidence type="ECO:0000313" key="7">
    <source>
        <dbReference type="Proteomes" id="UP000002630"/>
    </source>
</evidence>
<dbReference type="SUPFAM" id="SSF50978">
    <property type="entry name" value="WD40 repeat-like"/>
    <property type="match status" value="1"/>
</dbReference>
<feature type="repeat" description="WD" evidence="3">
    <location>
        <begin position="41"/>
        <end position="82"/>
    </location>
</feature>
<dbReference type="InterPro" id="IPR050844">
    <property type="entry name" value="Coatomer_complex_subunit"/>
</dbReference>
<keyword evidence="4" id="KW-0812">Transmembrane</keyword>
<evidence type="ECO:0000256" key="2">
    <source>
        <dbReference type="ARBA" id="ARBA00022737"/>
    </source>
</evidence>
<evidence type="ECO:0000259" key="5">
    <source>
        <dbReference type="Pfam" id="PF23953"/>
    </source>
</evidence>
<dbReference type="FunCoup" id="D8LNJ0">
    <property type="interactions" value="533"/>
</dbReference>
<dbReference type="GO" id="GO:0030126">
    <property type="term" value="C:COPI vesicle coat"/>
    <property type="evidence" value="ECO:0007669"/>
    <property type="project" value="TreeGrafter"/>
</dbReference>
<dbReference type="Gene3D" id="2.130.10.10">
    <property type="entry name" value="YVTN repeat-like/Quinoprotein amine dehydrogenase"/>
    <property type="match status" value="1"/>
</dbReference>
<proteinExistence type="predicted"/>
<dbReference type="OrthoDB" id="204321at2759"/>
<evidence type="ECO:0000256" key="4">
    <source>
        <dbReference type="SAM" id="Phobius"/>
    </source>
</evidence>
<feature type="domain" description="COPA/B TPR" evidence="5">
    <location>
        <begin position="261"/>
        <end position="341"/>
    </location>
</feature>
<dbReference type="PROSITE" id="PS50294">
    <property type="entry name" value="WD_REPEATS_REGION"/>
    <property type="match status" value="1"/>
</dbReference>
<keyword evidence="7" id="KW-1185">Reference proteome</keyword>
<feature type="transmembrane region" description="Helical" evidence="4">
    <location>
        <begin position="351"/>
        <end position="371"/>
    </location>
</feature>
<keyword evidence="4" id="KW-1133">Transmembrane helix</keyword>
<dbReference type="PROSITE" id="PS50082">
    <property type="entry name" value="WD_REPEATS_2"/>
    <property type="match status" value="2"/>
</dbReference>
<dbReference type="Gene3D" id="1.25.40.470">
    <property type="match status" value="2"/>
</dbReference>
<dbReference type="Pfam" id="PF23953">
    <property type="entry name" value="TPR_COPA_B"/>
    <property type="match status" value="2"/>
</dbReference>
<evidence type="ECO:0000256" key="3">
    <source>
        <dbReference type="PROSITE-ProRule" id="PRU00221"/>
    </source>
</evidence>
<dbReference type="Proteomes" id="UP000002630">
    <property type="component" value="Unassembled WGS sequence"/>
</dbReference>
<keyword evidence="2" id="KW-0677">Repeat</keyword>
<dbReference type="Pfam" id="PF00400">
    <property type="entry name" value="WD40"/>
    <property type="match status" value="2"/>
</dbReference>
<dbReference type="InParanoid" id="D8LNJ0"/>
<keyword evidence="4" id="KW-0472">Membrane</keyword>
<feature type="repeat" description="WD" evidence="3">
    <location>
        <begin position="18"/>
        <end position="40"/>
    </location>
</feature>
<dbReference type="AlphaFoldDB" id="D8LNJ0"/>
<dbReference type="InterPro" id="IPR015943">
    <property type="entry name" value="WD40/YVTN_repeat-like_dom_sf"/>
</dbReference>
<name>D8LNJ0_ECTSI</name>
<accession>D8LNJ0</accession>
<dbReference type="GO" id="GO:0006891">
    <property type="term" value="P:intra-Golgi vesicle-mediated transport"/>
    <property type="evidence" value="ECO:0007669"/>
    <property type="project" value="TreeGrafter"/>
</dbReference>
<dbReference type="STRING" id="2880.D8LNJ0"/>
<dbReference type="PANTHER" id="PTHR19876">
    <property type="entry name" value="COATOMER"/>
    <property type="match status" value="1"/>
</dbReference>
<evidence type="ECO:0000256" key="1">
    <source>
        <dbReference type="ARBA" id="ARBA00022574"/>
    </source>
</evidence>
<evidence type="ECO:0000313" key="6">
    <source>
        <dbReference type="EMBL" id="CBN76271.1"/>
    </source>
</evidence>
<sequence>MQACLFGGTGGGRDRPDLLSGSDDRTVKIWDYQTKTCVQTLEGHTNNVSAVLFHKRLPIIVSAGEDGTIRLWHSTTYRAETTLNYGMERVWALAASPDNNKVAIGFDEGTVVLKLGHEMPVASLDTHTGKVVWALNSEIQTTSLKGLVGDGSDVKDGERLAIVPKGRLSYYIGGETMTLCHLEHPMYMLGYLPKEDRVYLMDKQQNIYSYRVRQAMLQYQTAVVRKDFETANSILPSIPKGEYTAVARFLESQGFKDEAFQDLGGLLLLHSSTGNREGMLALAEDARKAGRTNVAFLSLFVCGKVEECLELLVSAGRVPEAAFMARTYLPSAMGRLVELWKKDLATVSAKVLLLVAVVLVVALMWCCMLLSW</sequence>
<dbReference type="GO" id="GO:0006888">
    <property type="term" value="P:endoplasmic reticulum to Golgi vesicle-mediated transport"/>
    <property type="evidence" value="ECO:0007669"/>
    <property type="project" value="TreeGrafter"/>
</dbReference>